<dbReference type="Proteomes" id="UP000278792">
    <property type="component" value="Unassembled WGS sequence"/>
</dbReference>
<evidence type="ECO:0000256" key="1">
    <source>
        <dbReference type="SAM" id="Phobius"/>
    </source>
</evidence>
<evidence type="ECO:0000313" key="2">
    <source>
        <dbReference type="EMBL" id="ROV59420.1"/>
    </source>
</evidence>
<evidence type="ECO:0000313" key="3">
    <source>
        <dbReference type="Proteomes" id="UP000278792"/>
    </source>
</evidence>
<dbReference type="EMBL" id="RKIK01000041">
    <property type="protein sequence ID" value="ROV59420.1"/>
    <property type="molecule type" value="Genomic_DNA"/>
</dbReference>
<comment type="caution">
    <text evidence="2">The sequence shown here is derived from an EMBL/GenBank/DDBJ whole genome shotgun (WGS) entry which is preliminary data.</text>
</comment>
<protein>
    <submittedName>
        <fullName evidence="2">YnhF family membrane protein</fullName>
    </submittedName>
</protein>
<dbReference type="NCBIfam" id="NF033411">
    <property type="entry name" value="small_mem_YnhF"/>
    <property type="match status" value="1"/>
</dbReference>
<accession>A0A3N3DYH9</accession>
<keyword evidence="1" id="KW-1133">Transmembrane helix</keyword>
<reference evidence="2 3" key="1">
    <citation type="submission" date="2018-11" db="EMBL/GenBank/DDBJ databases">
        <title>Vibrio ponticus strain CAIM 1751 pathogenic for the snapper Lutjanus guttatus.</title>
        <authorList>
            <person name="Soto-Rodriguez S."/>
            <person name="Lozano-Olvera R."/>
            <person name="Gomez-Gil B."/>
        </authorList>
    </citation>
    <scope>NUCLEOTIDE SEQUENCE [LARGE SCALE GENOMIC DNA]</scope>
    <source>
        <strain evidence="2 3">CAIM 1751</strain>
    </source>
</reference>
<dbReference type="AlphaFoldDB" id="A0A3N3DYH9"/>
<feature type="transmembrane region" description="Helical" evidence="1">
    <location>
        <begin position="7"/>
        <end position="28"/>
    </location>
</feature>
<name>A0A3N3DYH9_9VIBR</name>
<proteinExistence type="predicted"/>
<organism evidence="2 3">
    <name type="scientific">Vibrio ponticus</name>
    <dbReference type="NCBI Taxonomy" id="265668"/>
    <lineage>
        <taxon>Bacteria</taxon>
        <taxon>Pseudomonadati</taxon>
        <taxon>Pseudomonadota</taxon>
        <taxon>Gammaproteobacteria</taxon>
        <taxon>Vibrionales</taxon>
        <taxon>Vibrionaceae</taxon>
        <taxon>Vibrio</taxon>
    </lineage>
</organism>
<gene>
    <name evidence="2" type="primary">ynhF</name>
    <name evidence="2" type="ORF">EGH82_13670</name>
</gene>
<keyword evidence="1" id="KW-0812">Transmembrane</keyword>
<dbReference type="InterPro" id="IPR047743">
    <property type="entry name" value="YnhF-like"/>
</dbReference>
<keyword evidence="1" id="KW-0472">Membrane</keyword>
<sequence>MELNLKYALIITATIFAVLIGFGVIAIATA</sequence>
<dbReference type="RefSeq" id="WP_123782506.1">
    <property type="nucleotide sequence ID" value="NZ_RKIK01000041.1"/>
</dbReference>